<dbReference type="EMBL" id="QUQM01000002">
    <property type="protein sequence ID" value="KAA8652729.1"/>
    <property type="molecule type" value="Genomic_DNA"/>
</dbReference>
<gene>
    <name evidence="1" type="ORF">ATNIH1004_001634</name>
</gene>
<dbReference type="InterPro" id="IPR032675">
    <property type="entry name" value="LRR_dom_sf"/>
</dbReference>
<sequence>MPDNKTIPFYELDTRHLDLDDINKPGFINGWGNLQELILHHSLERAGGAEWVVQFIQRAPKLQKLDLDFDTGEGTPEVLSRLAYGNSYPRLRELRFTTAACLSGEDLLAFLRQSRGTLCSLHLRYISLRTLSWRKILTVLKDEFTALKSIRFLWLGGGSEGVLHFPILSQNPFVNNHEDVDDRFAIFTRYYLGQCRNLSVDYSGPNMQAALGALLDTAQHTVQDS</sequence>
<dbReference type="OrthoDB" id="5279008at2759"/>
<dbReference type="Proteomes" id="UP000324241">
    <property type="component" value="Unassembled WGS sequence"/>
</dbReference>
<comment type="caution">
    <text evidence="1">The sequence shown here is derived from an EMBL/GenBank/DDBJ whole genome shotgun (WGS) entry which is preliminary data.</text>
</comment>
<protein>
    <recommendedName>
        <fullName evidence="3">F-box domain-containing protein</fullName>
    </recommendedName>
</protein>
<dbReference type="AlphaFoldDB" id="A0A5M9N6J8"/>
<proteinExistence type="predicted"/>
<evidence type="ECO:0000313" key="1">
    <source>
        <dbReference type="EMBL" id="KAA8652729.1"/>
    </source>
</evidence>
<dbReference type="SUPFAM" id="SSF52047">
    <property type="entry name" value="RNI-like"/>
    <property type="match status" value="1"/>
</dbReference>
<evidence type="ECO:0000313" key="2">
    <source>
        <dbReference type="Proteomes" id="UP000324241"/>
    </source>
</evidence>
<dbReference type="GeneID" id="54324336"/>
<accession>A0A5M9N6J8</accession>
<dbReference type="RefSeq" id="XP_033432090.1">
    <property type="nucleotide sequence ID" value="XM_033566333.1"/>
</dbReference>
<evidence type="ECO:0008006" key="3">
    <source>
        <dbReference type="Google" id="ProtNLM"/>
    </source>
</evidence>
<organism evidence="1 2">
    <name type="scientific">Aspergillus tanneri</name>
    <dbReference type="NCBI Taxonomy" id="1220188"/>
    <lineage>
        <taxon>Eukaryota</taxon>
        <taxon>Fungi</taxon>
        <taxon>Dikarya</taxon>
        <taxon>Ascomycota</taxon>
        <taxon>Pezizomycotina</taxon>
        <taxon>Eurotiomycetes</taxon>
        <taxon>Eurotiomycetidae</taxon>
        <taxon>Eurotiales</taxon>
        <taxon>Aspergillaceae</taxon>
        <taxon>Aspergillus</taxon>
        <taxon>Aspergillus subgen. Circumdati</taxon>
    </lineage>
</organism>
<dbReference type="Gene3D" id="3.80.10.10">
    <property type="entry name" value="Ribonuclease Inhibitor"/>
    <property type="match status" value="1"/>
</dbReference>
<name>A0A5M9N6J8_9EURO</name>
<reference evidence="1 2" key="1">
    <citation type="submission" date="2019-08" db="EMBL/GenBank/DDBJ databases">
        <title>The genome sequence of a newly discovered highly antifungal drug resistant Aspergillus species, Aspergillus tanneri NIH 1004.</title>
        <authorList>
            <person name="Mounaud S."/>
            <person name="Singh I."/>
            <person name="Joardar V."/>
            <person name="Pakala S."/>
            <person name="Pakala S."/>
            <person name="Venepally P."/>
            <person name="Chung J.K."/>
            <person name="Losada L."/>
            <person name="Nierman W.C."/>
        </authorList>
    </citation>
    <scope>NUCLEOTIDE SEQUENCE [LARGE SCALE GENOMIC DNA]</scope>
    <source>
        <strain evidence="1 2">NIH1004</strain>
    </source>
</reference>